<dbReference type="PROSITE" id="PS51272">
    <property type="entry name" value="SLH"/>
    <property type="match status" value="2"/>
</dbReference>
<proteinExistence type="predicted"/>
<protein>
    <recommendedName>
        <fullName evidence="6">S-layer homology domain-containing protein</fullName>
    </recommendedName>
</protein>
<dbReference type="InterPro" id="IPR036116">
    <property type="entry name" value="FN3_sf"/>
</dbReference>
<dbReference type="InterPro" id="IPR013783">
    <property type="entry name" value="Ig-like_fold"/>
</dbReference>
<dbReference type="InterPro" id="IPR003961">
    <property type="entry name" value="FN3_dom"/>
</dbReference>
<keyword evidence="1" id="KW-0732">Signal</keyword>
<accession>A0ABT9VZV3</accession>
<dbReference type="RefSeq" id="WP_307394784.1">
    <property type="nucleotide sequence ID" value="NZ_BAAADK010000045.1"/>
</dbReference>
<feature type="domain" description="SLH" evidence="3">
    <location>
        <begin position="878"/>
        <end position="941"/>
    </location>
</feature>
<organism evidence="4 5">
    <name type="scientific">Caldalkalibacillus horti</name>
    <dbReference type="NCBI Taxonomy" id="77523"/>
    <lineage>
        <taxon>Bacteria</taxon>
        <taxon>Bacillati</taxon>
        <taxon>Bacillota</taxon>
        <taxon>Bacilli</taxon>
        <taxon>Bacillales</taxon>
        <taxon>Bacillaceae</taxon>
        <taxon>Caldalkalibacillus</taxon>
    </lineage>
</organism>
<dbReference type="Pfam" id="PF00395">
    <property type="entry name" value="SLH"/>
    <property type="match status" value="2"/>
</dbReference>
<evidence type="ECO:0000256" key="1">
    <source>
        <dbReference type="ARBA" id="ARBA00022729"/>
    </source>
</evidence>
<dbReference type="Proteomes" id="UP001235840">
    <property type="component" value="Unassembled WGS sequence"/>
</dbReference>
<dbReference type="Gene3D" id="2.60.40.10">
    <property type="entry name" value="Immunoglobulins"/>
    <property type="match status" value="1"/>
</dbReference>
<dbReference type="InterPro" id="IPR025883">
    <property type="entry name" value="Cadherin-like_domain"/>
</dbReference>
<dbReference type="SUPFAM" id="SSF49265">
    <property type="entry name" value="Fibronectin type III"/>
    <property type="match status" value="1"/>
</dbReference>
<evidence type="ECO:0000313" key="5">
    <source>
        <dbReference type="Proteomes" id="UP001235840"/>
    </source>
</evidence>
<dbReference type="InterPro" id="IPR011048">
    <property type="entry name" value="Haem_d1_sf"/>
</dbReference>
<keyword evidence="5" id="KW-1185">Reference proteome</keyword>
<dbReference type="Pfam" id="PF12733">
    <property type="entry name" value="Cadherin-like"/>
    <property type="match status" value="1"/>
</dbReference>
<gene>
    <name evidence="4" type="ORF">J2S11_002418</name>
</gene>
<evidence type="ECO:0000259" key="2">
    <source>
        <dbReference type="PROSITE" id="PS50853"/>
    </source>
</evidence>
<evidence type="ECO:0000259" key="3">
    <source>
        <dbReference type="PROSITE" id="PS51272"/>
    </source>
</evidence>
<feature type="domain" description="Fibronectin type-III" evidence="2">
    <location>
        <begin position="369"/>
        <end position="456"/>
    </location>
</feature>
<comment type="caution">
    <text evidence="4">The sequence shown here is derived from an EMBL/GenBank/DDBJ whole genome shotgun (WGS) entry which is preliminary data.</text>
</comment>
<feature type="domain" description="SLH" evidence="3">
    <location>
        <begin position="781"/>
        <end position="844"/>
    </location>
</feature>
<dbReference type="SUPFAM" id="SSF51004">
    <property type="entry name" value="C-terminal (heme d1) domain of cytochrome cd1-nitrite reductase"/>
    <property type="match status" value="1"/>
</dbReference>
<reference evidence="4 5" key="1">
    <citation type="submission" date="2023-07" db="EMBL/GenBank/DDBJ databases">
        <title>Genomic Encyclopedia of Type Strains, Phase IV (KMG-IV): sequencing the most valuable type-strain genomes for metagenomic binning, comparative biology and taxonomic classification.</title>
        <authorList>
            <person name="Goeker M."/>
        </authorList>
    </citation>
    <scope>NUCLEOTIDE SEQUENCE [LARGE SCALE GENOMIC DNA]</scope>
    <source>
        <strain evidence="4 5">DSM 12751</strain>
    </source>
</reference>
<dbReference type="InterPro" id="IPR001119">
    <property type="entry name" value="SLH_dom"/>
</dbReference>
<dbReference type="EMBL" id="JAUSTY010000009">
    <property type="protein sequence ID" value="MDQ0166514.1"/>
    <property type="molecule type" value="Genomic_DNA"/>
</dbReference>
<sequence length="941" mass="103358">MKTRKRIEVPRRLLAGLLAFIIAFGWLPAAIEGNGSGPIGPSIEITNFSEWPSGFANSSAYFGEAVFDDGEHIWMIPQETNMVVKLNIVTGEMTGYNNWPDGFAKSNGAFSGGVFDGESIWMIPALADRVIKVDSDGEMTGYNSWPDGFVGGTGPFNKGVYDGEHIWLIPSNANMVVKVNPTTGEMIGYNNWPAGFVKGNYAFNGAVYDGENIWLIPSQADRVIKLDPETGEMTGYNDWPTGFTRGGYAFADGIFDGEFIWMLPNGANMIIKLDPVTGEMTGYNDWPSGHNYSSVPNLSLGAYDGQYIWTKYGSNQFYRIDTDTGEVEGFNKPNEYAGSYSAVYDGLNVWMIPFGTVSGTTAEVFRLSSIPNMHPAHVVDGEVNLSWTPVNGATGYSIFQSLVPSTEGSEMVTVTDSVYTVTDLPLNITHYYTVKAKFPTRESRSSNEVSVTLQPYNTNLSALTLSAGELSPAFSAGTTEYTASVNHSTSNIMITPTTVDADAGLTINGEEAESGTPFGPVPLQVGNNTIEVEVTAPSGKTRIYTITVVRQSAPTGNGSIHDGENVVTEPALQGLFIHLNGKQVNLRTFDLTQSSITLEAEPINSRVFATVPASVLKTLQEKNDELSIEIKAPFGSYHLPVDLTATILELEDILKNEKLSLKDISFKITLTDRSNDAKIQRELKETWPNTHVLGSIVDYEINILNHNINHILAKVDKIEEPLIRQIPLSMEEGISEAFWGAFNYDEATKAFEYSSAHKVKDGNEWFVEIRSSKNGINLITQNNVQFADMTGHWGENTVHLAAAKGLVRGMSVDQFAPSQEVRKNDFKLMLDRALGKEYETYSEDSNGLLTREEMAGFLLEETEWGNFLDNEGENVSSLQNYEDKSQVDPAYYDAVEAMIRSNIMIGMSTSKFDPQGEVTRVQAVTALLRTLSVLGLIDKIE</sequence>
<dbReference type="PROSITE" id="PS50853">
    <property type="entry name" value="FN3"/>
    <property type="match status" value="1"/>
</dbReference>
<evidence type="ECO:0000313" key="4">
    <source>
        <dbReference type="EMBL" id="MDQ0166514.1"/>
    </source>
</evidence>
<name>A0ABT9VZV3_9BACI</name>
<dbReference type="CDD" id="cd00063">
    <property type="entry name" value="FN3"/>
    <property type="match status" value="1"/>
</dbReference>
<evidence type="ECO:0008006" key="6">
    <source>
        <dbReference type="Google" id="ProtNLM"/>
    </source>
</evidence>